<proteinExistence type="predicted"/>
<protein>
    <submittedName>
        <fullName evidence="1">Uncharacterized protein</fullName>
    </submittedName>
</protein>
<name>A0A8S5QID7_9CAUD</name>
<sequence>MQLATWGTYRFKADAQKCADEIMEICEELESATPQQILEKARDGNTELHKCFTWDDTEAAEKWRIAEARSVVRNLKIVEVKPDKEPEPTTIRVFYKTDSSSGYKPTKLILNKPDEYKALVERCRSELLTVKQKFQNISEYEEIWEMIN</sequence>
<evidence type="ECO:0000313" key="1">
    <source>
        <dbReference type="EMBL" id="DAE18308.1"/>
    </source>
</evidence>
<accession>A0A8S5QID7</accession>
<organism evidence="1">
    <name type="scientific">Siphoviridae sp. cteHV32</name>
    <dbReference type="NCBI Taxonomy" id="2825588"/>
    <lineage>
        <taxon>Viruses</taxon>
        <taxon>Duplodnaviria</taxon>
        <taxon>Heunggongvirae</taxon>
        <taxon>Uroviricota</taxon>
        <taxon>Caudoviricetes</taxon>
    </lineage>
</organism>
<reference evidence="1" key="1">
    <citation type="journal article" date="2021" name="Proc. Natl. Acad. Sci. U.S.A.">
        <title>A Catalog of Tens of Thousands of Viruses from Human Metagenomes Reveals Hidden Associations with Chronic Diseases.</title>
        <authorList>
            <person name="Tisza M.J."/>
            <person name="Buck C.B."/>
        </authorList>
    </citation>
    <scope>NUCLEOTIDE SEQUENCE</scope>
    <source>
        <strain evidence="1">CteHV32</strain>
    </source>
</reference>
<dbReference type="EMBL" id="BK015653">
    <property type="protein sequence ID" value="DAE18308.1"/>
    <property type="molecule type" value="Genomic_DNA"/>
</dbReference>